<feature type="transmembrane region" description="Helical" evidence="4">
    <location>
        <begin position="96"/>
        <end position="114"/>
    </location>
</feature>
<feature type="transmembrane region" description="Helical" evidence="4">
    <location>
        <begin position="414"/>
        <end position="437"/>
    </location>
</feature>
<dbReference type="SUPFAM" id="SSF48452">
    <property type="entry name" value="TPR-like"/>
    <property type="match status" value="1"/>
</dbReference>
<dbReference type="Pfam" id="PF13181">
    <property type="entry name" value="TPR_8"/>
    <property type="match status" value="1"/>
</dbReference>
<evidence type="ECO:0000313" key="5">
    <source>
        <dbReference type="EMBL" id="GAN34840.1"/>
    </source>
</evidence>
<evidence type="ECO:0000256" key="1">
    <source>
        <dbReference type="ARBA" id="ARBA00022737"/>
    </source>
</evidence>
<feature type="transmembrane region" description="Helical" evidence="4">
    <location>
        <begin position="169"/>
        <end position="185"/>
    </location>
</feature>
<dbReference type="Proteomes" id="UP000032309">
    <property type="component" value="Unassembled WGS sequence"/>
</dbReference>
<dbReference type="SMART" id="SM00028">
    <property type="entry name" value="TPR"/>
    <property type="match status" value="5"/>
</dbReference>
<dbReference type="Pfam" id="PF13414">
    <property type="entry name" value="TPR_11"/>
    <property type="match status" value="1"/>
</dbReference>
<feature type="transmembrane region" description="Helical" evidence="4">
    <location>
        <begin position="214"/>
        <end position="231"/>
    </location>
</feature>
<name>A0ABQ0K242_9BACT</name>
<gene>
    <name evidence="5" type="ORF">BROSI_A3383</name>
</gene>
<feature type="transmembrane region" description="Helical" evidence="4">
    <location>
        <begin position="121"/>
        <end position="140"/>
    </location>
</feature>
<keyword evidence="1" id="KW-0677">Repeat</keyword>
<proteinExistence type="predicted"/>
<feature type="transmembrane region" description="Helical" evidence="4">
    <location>
        <begin position="146"/>
        <end position="162"/>
    </location>
</feature>
<keyword evidence="4" id="KW-0472">Membrane</keyword>
<feature type="repeat" description="TPR" evidence="3">
    <location>
        <begin position="529"/>
        <end position="562"/>
    </location>
</feature>
<feature type="transmembrane region" description="Helical" evidence="4">
    <location>
        <begin position="251"/>
        <end position="270"/>
    </location>
</feature>
<dbReference type="PROSITE" id="PS50293">
    <property type="entry name" value="TPR_REGION"/>
    <property type="match status" value="2"/>
</dbReference>
<feature type="transmembrane region" description="Helical" evidence="4">
    <location>
        <begin position="345"/>
        <end position="363"/>
    </location>
</feature>
<feature type="transmembrane region" description="Helical" evidence="4">
    <location>
        <begin position="290"/>
        <end position="309"/>
    </location>
</feature>
<dbReference type="InterPro" id="IPR052346">
    <property type="entry name" value="O-mannosyl-transferase_TMTC"/>
</dbReference>
<sequence>MKIMKTPNLPILVFILVAASQLIYLNSLANKFVYDDEFTIVNNHFIKTWSNLPLLFNQEYFKFSGELSYRPVVTLTYFIDFTLWKLNPFGFHLSNLLLHTVNTVLLFFFFMQVFNHRPTSFVSVLLFLCHPVLSETVNAVSYREDLLGATFFIAAFLLYLACCKDERRFSLLYFVSVACYLFGVFSKEMAVTLPFFLFFYDILFTKSPNRRYKFIHYYPGYIFVAAFYLIIRFVTLHNPAESHVSYPGNSIFVNFLTMSKVLASYVKLFFSPFHLCADYVVPNSYSLLDASFILSFLLLLTIAIIAYRIFFYSKIAFFATVWFFISLLPILNIVPIENIMAERYLYLPILGICMVGGNLFTFHDDKFVSFDKSYRSCYIYNQAQGWGLRTGMSNLTDCVYPLNFTKNLAREKRFFPWNAITFTILIPILIFFSIATIRRTNIWRDQTVLWTDTAKRAPDSFKAHNNLGNIYRDTGRLDEAIAEFKHALRLYDDYIDAHNNLGVTYRKKGMFHEAMIEYQKALMLNPRYPYAHNNLGVLYAKSNLLDLAIAEFNNAISSKPDYSDAYNNLGSTYIRKGLHEKAIQACLEAIKYNDRYKDAYYNLSAAYFNTKQLDKALEASRMVLSIDPNHQNAREIFNLICEQK</sequence>
<comment type="caution">
    <text evidence="5">The sequence shown here is derived from an EMBL/GenBank/DDBJ whole genome shotgun (WGS) entry which is preliminary data.</text>
</comment>
<dbReference type="PANTHER" id="PTHR44227:SF3">
    <property type="entry name" value="PROTEIN O-MANNOSYL-TRANSFERASE TMTC4"/>
    <property type="match status" value="1"/>
</dbReference>
<keyword evidence="4" id="KW-0812">Transmembrane</keyword>
<protein>
    <submittedName>
        <fullName evidence="5">Protein contains FOG: TPR repeat</fullName>
    </submittedName>
</protein>
<keyword evidence="4" id="KW-1133">Transmembrane helix</keyword>
<feature type="repeat" description="TPR" evidence="3">
    <location>
        <begin position="563"/>
        <end position="596"/>
    </location>
</feature>
<dbReference type="Pfam" id="PF13432">
    <property type="entry name" value="TPR_16"/>
    <property type="match status" value="1"/>
</dbReference>
<reference evidence="6" key="1">
    <citation type="journal article" date="2015" name="Genome Announc.">
        <title>Draft Genome Sequence of an Anaerobic Ammonium-Oxidizing Bacterium, "Candidatus Brocadia sinica".</title>
        <authorList>
            <person name="Oshiki M."/>
            <person name="Shinyako-Hata K."/>
            <person name="Satoh H."/>
            <person name="Okabe S."/>
        </authorList>
    </citation>
    <scope>NUCLEOTIDE SEQUENCE [LARGE SCALE GENOMIC DNA]</scope>
    <source>
        <strain evidence="6">JPN1</strain>
    </source>
</reference>
<dbReference type="RefSeq" id="WP_052564788.1">
    <property type="nucleotide sequence ID" value="NZ_BAFN01000001.1"/>
</dbReference>
<feature type="repeat" description="TPR" evidence="3">
    <location>
        <begin position="495"/>
        <end position="528"/>
    </location>
</feature>
<feature type="repeat" description="TPR" evidence="3">
    <location>
        <begin position="597"/>
        <end position="630"/>
    </location>
</feature>
<evidence type="ECO:0000256" key="3">
    <source>
        <dbReference type="PROSITE-ProRule" id="PRU00339"/>
    </source>
</evidence>
<feature type="transmembrane region" description="Helical" evidence="4">
    <location>
        <begin position="315"/>
        <end position="333"/>
    </location>
</feature>
<keyword evidence="2 3" id="KW-0802">TPR repeat</keyword>
<evidence type="ECO:0000256" key="2">
    <source>
        <dbReference type="ARBA" id="ARBA00022803"/>
    </source>
</evidence>
<feature type="repeat" description="TPR" evidence="3">
    <location>
        <begin position="461"/>
        <end position="494"/>
    </location>
</feature>
<dbReference type="PROSITE" id="PS50005">
    <property type="entry name" value="TPR"/>
    <property type="match status" value="5"/>
</dbReference>
<dbReference type="InterPro" id="IPR019734">
    <property type="entry name" value="TPR_rpt"/>
</dbReference>
<evidence type="ECO:0000313" key="6">
    <source>
        <dbReference type="Proteomes" id="UP000032309"/>
    </source>
</evidence>
<dbReference type="PANTHER" id="PTHR44227">
    <property type="match status" value="1"/>
</dbReference>
<dbReference type="EMBL" id="BAFN01000001">
    <property type="protein sequence ID" value="GAN34840.1"/>
    <property type="molecule type" value="Genomic_DNA"/>
</dbReference>
<keyword evidence="6" id="KW-1185">Reference proteome</keyword>
<dbReference type="Gene3D" id="1.25.40.10">
    <property type="entry name" value="Tetratricopeptide repeat domain"/>
    <property type="match status" value="2"/>
</dbReference>
<evidence type="ECO:0000256" key="4">
    <source>
        <dbReference type="SAM" id="Phobius"/>
    </source>
</evidence>
<accession>A0ABQ0K242</accession>
<dbReference type="InterPro" id="IPR011990">
    <property type="entry name" value="TPR-like_helical_dom_sf"/>
</dbReference>
<organism evidence="5 6">
    <name type="scientific">Candidatus Brocadia sinica JPN1</name>
    <dbReference type="NCBI Taxonomy" id="1197129"/>
    <lineage>
        <taxon>Bacteria</taxon>
        <taxon>Pseudomonadati</taxon>
        <taxon>Planctomycetota</taxon>
        <taxon>Candidatus Brocadiia</taxon>
        <taxon>Candidatus Brocadiales</taxon>
        <taxon>Candidatus Brocadiaceae</taxon>
        <taxon>Candidatus Brocadia</taxon>
    </lineage>
</organism>